<evidence type="ECO:0000313" key="3">
    <source>
        <dbReference type="EMBL" id="EAU68208.1"/>
    </source>
</evidence>
<dbReference type="AlphaFoldDB" id="Q098S8"/>
<keyword evidence="2" id="KW-0472">Membrane</keyword>
<feature type="compositionally biased region" description="Gly residues" evidence="1">
    <location>
        <begin position="358"/>
        <end position="367"/>
    </location>
</feature>
<name>Q098S8_STIAD</name>
<feature type="region of interest" description="Disordered" evidence="1">
    <location>
        <begin position="654"/>
        <end position="680"/>
    </location>
</feature>
<feature type="region of interest" description="Disordered" evidence="1">
    <location>
        <begin position="177"/>
        <end position="377"/>
    </location>
</feature>
<feature type="compositionally biased region" description="Gly residues" evidence="1">
    <location>
        <begin position="213"/>
        <end position="222"/>
    </location>
</feature>
<reference evidence="3 4" key="1">
    <citation type="submission" date="2006-04" db="EMBL/GenBank/DDBJ databases">
        <authorList>
            <person name="Nierman W.C."/>
        </authorList>
    </citation>
    <scope>NUCLEOTIDE SEQUENCE [LARGE SCALE GENOMIC DNA]</scope>
    <source>
        <strain evidence="3 4">DW4/3-1</strain>
    </source>
</reference>
<feature type="compositionally biased region" description="Basic and acidic residues" evidence="1">
    <location>
        <begin position="654"/>
        <end position="666"/>
    </location>
</feature>
<gene>
    <name evidence="3" type="ORF">STIAU_7717</name>
</gene>
<feature type="region of interest" description="Disordered" evidence="1">
    <location>
        <begin position="78"/>
        <end position="102"/>
    </location>
</feature>
<evidence type="ECO:0000256" key="1">
    <source>
        <dbReference type="SAM" id="MobiDB-lite"/>
    </source>
</evidence>
<feature type="compositionally biased region" description="Low complexity" evidence="1">
    <location>
        <begin position="368"/>
        <end position="377"/>
    </location>
</feature>
<proteinExistence type="predicted"/>
<evidence type="ECO:0000313" key="4">
    <source>
        <dbReference type="Proteomes" id="UP000032702"/>
    </source>
</evidence>
<feature type="compositionally biased region" description="Basic and acidic residues" evidence="1">
    <location>
        <begin position="265"/>
        <end position="287"/>
    </location>
</feature>
<protein>
    <submittedName>
        <fullName evidence="3">Uncharacterized protein</fullName>
    </submittedName>
</protein>
<accession>Q098S8</accession>
<feature type="compositionally biased region" description="Gly residues" evidence="1">
    <location>
        <begin position="126"/>
        <end position="138"/>
    </location>
</feature>
<dbReference type="EMBL" id="AAMD01000020">
    <property type="protein sequence ID" value="EAU68208.1"/>
    <property type="molecule type" value="Genomic_DNA"/>
</dbReference>
<sequence>MCREALRAVPAGPAEPRPGAPGGLLLRLRRGHGRRGARLLRGVGVGRGERHPREGLSLGCQAGGCGARIGVPGLAAGRRHAGHGGGGAAERAGRGGAGLPEDERARARGQPLRGGLLRLQAAHGHGSAGRGGGAGLRPGGCEDRLVPGRAAGSAHPRGHLHAVAGDLQQDVRPGAQAAPTLVPDAPRLWFPGGVQPLVRGPDRARPDDPGPGPGGGRLGSGPAGRHHHPPGHRHPPQPRLGRGRRDLQRRDAGGQGPLAGTGPHRCGEADGPGDRRSGAADGRERGRGRGAHHLGARAAVHPHLCAGRGEHRPRTLRLRPRPGPGDRGDAGGGGFARGCAQHRSGRGLRAGDCRGGRGHGGGHGARAGHGQARGPRPAQLPLQARQFLLLPVARGARRGGAGARGRARGCLFSQPPRRRHGPCPNARRMKGPSGKTLVANVAAWGLLAWLYGGDLADALRARSAEVAAFSQLPSLWRPAAVLSVAVGSVGAAVWGLLHRRGDDYKGYRLALLVLVGALFLDLIAAERRVPVGSWDLASLALQRFHGLAQERATSGEVPADPRILSALLKELGGPPYLVRGEPVREYTLQVRENCEGPVRSAAGLLPGTLLYCVAPQRQGAWVSLVGLPAERRFGPADVLSQGGETRFLLVQPVKQDEPVMPERTDAFRGSTEPGAGPQEP</sequence>
<dbReference type="Proteomes" id="UP000032702">
    <property type="component" value="Unassembled WGS sequence"/>
</dbReference>
<feature type="transmembrane region" description="Helical" evidence="2">
    <location>
        <begin position="476"/>
        <end position="497"/>
    </location>
</feature>
<feature type="compositionally biased region" description="Basic residues" evidence="1">
    <location>
        <begin position="224"/>
        <end position="236"/>
    </location>
</feature>
<feature type="transmembrane region" description="Helical" evidence="2">
    <location>
        <begin position="509"/>
        <end position="525"/>
    </location>
</feature>
<evidence type="ECO:0000256" key="2">
    <source>
        <dbReference type="SAM" id="Phobius"/>
    </source>
</evidence>
<dbReference type="PATRIC" id="fig|378806.16.peg.7489"/>
<feature type="region of interest" description="Disordered" evidence="1">
    <location>
        <begin position="1"/>
        <end position="22"/>
    </location>
</feature>
<comment type="caution">
    <text evidence="3">The sequence shown here is derived from an EMBL/GenBank/DDBJ whole genome shotgun (WGS) entry which is preliminary data.</text>
</comment>
<feature type="region of interest" description="Disordered" evidence="1">
    <location>
        <begin position="122"/>
        <end position="157"/>
    </location>
</feature>
<feature type="compositionally biased region" description="Basic and acidic residues" evidence="1">
    <location>
        <begin position="243"/>
        <end position="252"/>
    </location>
</feature>
<organism evidence="3 4">
    <name type="scientific">Stigmatella aurantiaca (strain DW4/3-1)</name>
    <dbReference type="NCBI Taxonomy" id="378806"/>
    <lineage>
        <taxon>Bacteria</taxon>
        <taxon>Pseudomonadati</taxon>
        <taxon>Myxococcota</taxon>
        <taxon>Myxococcia</taxon>
        <taxon>Myxococcales</taxon>
        <taxon>Cystobacterineae</taxon>
        <taxon>Archangiaceae</taxon>
        <taxon>Stigmatella</taxon>
    </lineage>
</organism>
<keyword evidence="2" id="KW-0812">Transmembrane</keyword>
<keyword evidence="2" id="KW-1133">Transmembrane helix</keyword>
<feature type="compositionally biased region" description="Gly residues" evidence="1">
    <location>
        <begin position="83"/>
        <end position="98"/>
    </location>
</feature>
<feature type="region of interest" description="Disordered" evidence="1">
    <location>
        <begin position="398"/>
        <end position="431"/>
    </location>
</feature>